<dbReference type="Pfam" id="PF00121">
    <property type="entry name" value="TIM"/>
    <property type="match status" value="1"/>
</dbReference>
<comment type="catalytic activity">
    <reaction evidence="6 7">
        <text>D-glyceraldehyde 3-phosphate = dihydroxyacetone phosphate</text>
        <dbReference type="Rhea" id="RHEA:18585"/>
        <dbReference type="ChEBI" id="CHEBI:57642"/>
        <dbReference type="ChEBI" id="CHEBI:59776"/>
        <dbReference type="EC" id="5.3.1.1"/>
    </reaction>
</comment>
<dbReference type="UniPathway" id="UPA00109">
    <property type="reaction ID" value="UER00189"/>
</dbReference>
<evidence type="ECO:0000256" key="5">
    <source>
        <dbReference type="ARBA" id="ARBA00023235"/>
    </source>
</evidence>
<dbReference type="PANTHER" id="PTHR21139:SF42">
    <property type="entry name" value="TRIOSEPHOSPHATE ISOMERASE"/>
    <property type="match status" value="1"/>
</dbReference>
<proteinExistence type="inferred from homology"/>
<comment type="pathway">
    <text evidence="6 7">Carbohydrate degradation; glycolysis; D-glyceraldehyde 3-phosphate from glycerone phosphate: step 1/1.</text>
</comment>
<evidence type="ECO:0000256" key="4">
    <source>
        <dbReference type="ARBA" id="ARBA00023152"/>
    </source>
</evidence>
<dbReference type="GO" id="GO:0004807">
    <property type="term" value="F:triose-phosphate isomerase activity"/>
    <property type="evidence" value="ECO:0007669"/>
    <property type="project" value="UniProtKB-UniRule"/>
</dbReference>
<feature type="active site" description="Electrophile" evidence="6">
    <location>
        <position position="100"/>
    </location>
</feature>
<dbReference type="InterPro" id="IPR000652">
    <property type="entry name" value="Triosephosphate_isomerase"/>
</dbReference>
<dbReference type="NCBIfam" id="TIGR00419">
    <property type="entry name" value="tim"/>
    <property type="match status" value="1"/>
</dbReference>
<dbReference type="PROSITE" id="PS00171">
    <property type="entry name" value="TIM_1"/>
    <property type="match status" value="1"/>
</dbReference>
<evidence type="ECO:0000313" key="9">
    <source>
        <dbReference type="Proteomes" id="UP000297714"/>
    </source>
</evidence>
<comment type="caution">
    <text evidence="6">Lacks conserved residue(s) required for the propagation of feature annotation.</text>
</comment>
<keyword evidence="3 6" id="KW-0963">Cytoplasm</keyword>
<dbReference type="RefSeq" id="WP_135660365.1">
    <property type="nucleotide sequence ID" value="NZ_SRMQ01000010.1"/>
</dbReference>
<dbReference type="HAMAP" id="MF_00147_B">
    <property type="entry name" value="TIM_B"/>
    <property type="match status" value="1"/>
</dbReference>
<dbReference type="AlphaFoldDB" id="A0A4Z0Y943"/>
<dbReference type="OrthoDB" id="9809429at2"/>
<keyword evidence="4 6" id="KW-0324">Glycolysis</keyword>
<organism evidence="8 9">
    <name type="scientific">Caproiciproducens galactitolivorans</name>
    <dbReference type="NCBI Taxonomy" id="642589"/>
    <lineage>
        <taxon>Bacteria</taxon>
        <taxon>Bacillati</taxon>
        <taxon>Bacillota</taxon>
        <taxon>Clostridia</taxon>
        <taxon>Eubacteriales</taxon>
        <taxon>Acutalibacteraceae</taxon>
        <taxon>Caproiciproducens</taxon>
    </lineage>
</organism>
<feature type="binding site" evidence="6">
    <location>
        <position position="178"/>
    </location>
    <ligand>
        <name>substrate</name>
    </ligand>
</feature>
<protein>
    <recommendedName>
        <fullName evidence="6 7">Triosephosphate isomerase</fullName>
        <shortName evidence="6">TIM</shortName>
        <shortName evidence="6">TPI</shortName>
        <ecNumber evidence="6 7">5.3.1.1</ecNumber>
    </recommendedName>
    <alternativeName>
        <fullName evidence="6">Triose-phosphate isomerase</fullName>
    </alternativeName>
</protein>
<feature type="binding site" evidence="6">
    <location>
        <position position="219"/>
    </location>
    <ligand>
        <name>substrate</name>
    </ligand>
</feature>
<comment type="subcellular location">
    <subcellularLocation>
        <location evidence="6 7">Cytoplasm</location>
    </subcellularLocation>
</comment>
<dbReference type="GO" id="GO:0046166">
    <property type="term" value="P:glyceraldehyde-3-phosphate biosynthetic process"/>
    <property type="evidence" value="ECO:0007669"/>
    <property type="project" value="TreeGrafter"/>
</dbReference>
<comment type="function">
    <text evidence="6">Involved in the gluconeogenesis. Catalyzes stereospecifically the conversion of dihydroxyacetone phosphate (DHAP) to D-glyceraldehyde-3-phosphate (G3P).</text>
</comment>
<evidence type="ECO:0000256" key="2">
    <source>
        <dbReference type="ARBA" id="ARBA00022432"/>
    </source>
</evidence>
<evidence type="ECO:0000256" key="3">
    <source>
        <dbReference type="ARBA" id="ARBA00022490"/>
    </source>
</evidence>
<dbReference type="GO" id="GO:0006094">
    <property type="term" value="P:gluconeogenesis"/>
    <property type="evidence" value="ECO:0007669"/>
    <property type="project" value="UniProtKB-UniRule"/>
</dbReference>
<keyword evidence="2 6" id="KW-0312">Gluconeogenesis</keyword>
<dbReference type="GO" id="GO:0005829">
    <property type="term" value="C:cytosol"/>
    <property type="evidence" value="ECO:0007669"/>
    <property type="project" value="TreeGrafter"/>
</dbReference>
<dbReference type="InterPro" id="IPR022896">
    <property type="entry name" value="TrioseP_Isoase_bac/euk"/>
</dbReference>
<sequence>MERRKKIYLGTNTKMYKTTEQTVTFLERLNELTQDISRDRMELFVIPSYITLPAARASVPQESVLIGAQNMGWEEEGQFTGEISPLMLREAGVNIVMAGHSERRHIFRETDEEENKKVLCALQHGFKPLLCVGETAGEKDFGIAEEVLRTQLKVGFHNVTPEQAKAVSVAYEPVWAIGVNGVPATKEYADHIHKVIRDTLVELFGAEVGGDIPVLYGGSVNPQNAEGLIGMPYIDGLFIGRSAWDADNFHSIIRMVLPLFEEKRRKEAAL</sequence>
<evidence type="ECO:0000313" key="8">
    <source>
        <dbReference type="EMBL" id="TGJ75791.1"/>
    </source>
</evidence>
<name>A0A4Z0Y943_9FIRM</name>
<evidence type="ECO:0000256" key="7">
    <source>
        <dbReference type="RuleBase" id="RU363013"/>
    </source>
</evidence>
<dbReference type="UniPathway" id="UPA00138"/>
<dbReference type="GO" id="GO:0006096">
    <property type="term" value="P:glycolytic process"/>
    <property type="evidence" value="ECO:0007669"/>
    <property type="project" value="UniProtKB-UniRule"/>
</dbReference>
<comment type="similarity">
    <text evidence="1 6 7">Belongs to the triosephosphate isomerase family.</text>
</comment>
<dbReference type="EC" id="5.3.1.1" evidence="6 7"/>
<dbReference type="GO" id="GO:0019563">
    <property type="term" value="P:glycerol catabolic process"/>
    <property type="evidence" value="ECO:0007669"/>
    <property type="project" value="TreeGrafter"/>
</dbReference>
<comment type="pathway">
    <text evidence="6 7">Carbohydrate biosynthesis; gluconeogenesis.</text>
</comment>
<gene>
    <name evidence="8" type="primary">pgk</name>
    <name evidence="8" type="synonym">tpi</name>
    <name evidence="6" type="synonym">tpiA</name>
    <name evidence="8" type="ORF">CAGA_19980</name>
</gene>
<dbReference type="InterPro" id="IPR020861">
    <property type="entry name" value="Triosephosphate_isomerase_AS"/>
</dbReference>
<dbReference type="InterPro" id="IPR035990">
    <property type="entry name" value="TIM_sf"/>
</dbReference>
<dbReference type="Gene3D" id="3.20.20.70">
    <property type="entry name" value="Aldolase class I"/>
    <property type="match status" value="1"/>
</dbReference>
<feature type="binding site" evidence="6">
    <location>
        <begin position="12"/>
        <end position="14"/>
    </location>
    <ligand>
        <name>substrate</name>
    </ligand>
</feature>
<dbReference type="InterPro" id="IPR013785">
    <property type="entry name" value="Aldolase_TIM"/>
</dbReference>
<dbReference type="PANTHER" id="PTHR21139">
    <property type="entry name" value="TRIOSEPHOSPHATE ISOMERASE"/>
    <property type="match status" value="1"/>
</dbReference>
<dbReference type="SUPFAM" id="SSF51351">
    <property type="entry name" value="Triosephosphate isomerase (TIM)"/>
    <property type="match status" value="1"/>
</dbReference>
<dbReference type="PROSITE" id="PS51440">
    <property type="entry name" value="TIM_2"/>
    <property type="match status" value="1"/>
</dbReference>
<evidence type="ECO:0000256" key="1">
    <source>
        <dbReference type="ARBA" id="ARBA00007422"/>
    </source>
</evidence>
<comment type="caution">
    <text evidence="8">The sequence shown here is derived from an EMBL/GenBank/DDBJ whole genome shotgun (WGS) entry which is preliminary data.</text>
</comment>
<accession>A0A4Z0Y943</accession>
<feature type="active site" description="Proton acceptor" evidence="6">
    <location>
        <position position="172"/>
    </location>
</feature>
<reference evidence="8 9" key="1">
    <citation type="submission" date="2019-04" db="EMBL/GenBank/DDBJ databases">
        <authorList>
            <person name="Poehlein A."/>
            <person name="Bengelsdorf F.R."/>
            <person name="Duerre P."/>
            <person name="Daniel R."/>
        </authorList>
    </citation>
    <scope>NUCLEOTIDE SEQUENCE [LARGE SCALE GENOMIC DNA]</scope>
    <source>
        <strain evidence="8 9">BS-1</strain>
    </source>
</reference>
<evidence type="ECO:0000256" key="6">
    <source>
        <dbReference type="HAMAP-Rule" id="MF_00147"/>
    </source>
</evidence>
<keyword evidence="5 6" id="KW-0413">Isomerase</keyword>
<dbReference type="Proteomes" id="UP000297714">
    <property type="component" value="Unassembled WGS sequence"/>
</dbReference>
<dbReference type="CDD" id="cd00311">
    <property type="entry name" value="TIM"/>
    <property type="match status" value="1"/>
</dbReference>
<comment type="subunit">
    <text evidence="6 7">Homodimer.</text>
</comment>
<keyword evidence="9" id="KW-1185">Reference proteome</keyword>
<dbReference type="EMBL" id="SRMQ01000010">
    <property type="protein sequence ID" value="TGJ75791.1"/>
    <property type="molecule type" value="Genomic_DNA"/>
</dbReference>